<organism evidence="4 5">
    <name type="scientific">Nothoprocta perdicaria</name>
    <name type="common">Chilean tinamou</name>
    <name type="synonym">Crypturus perdicarius</name>
    <dbReference type="NCBI Taxonomy" id="30464"/>
    <lineage>
        <taxon>Eukaryota</taxon>
        <taxon>Metazoa</taxon>
        <taxon>Chordata</taxon>
        <taxon>Craniata</taxon>
        <taxon>Vertebrata</taxon>
        <taxon>Euteleostomi</taxon>
        <taxon>Archelosauria</taxon>
        <taxon>Archosauria</taxon>
        <taxon>Dinosauria</taxon>
        <taxon>Saurischia</taxon>
        <taxon>Theropoda</taxon>
        <taxon>Coelurosauria</taxon>
        <taxon>Aves</taxon>
        <taxon>Palaeognathae</taxon>
        <taxon>Tinamiformes</taxon>
        <taxon>Tinamidae</taxon>
        <taxon>Nothoprocta</taxon>
    </lineage>
</organism>
<dbReference type="InterPro" id="IPR007110">
    <property type="entry name" value="Ig-like_dom"/>
</dbReference>
<dbReference type="InterPro" id="IPR003597">
    <property type="entry name" value="Ig_C1-set"/>
</dbReference>
<dbReference type="InterPro" id="IPR050380">
    <property type="entry name" value="Immune_Resp_Modulators"/>
</dbReference>
<keyword evidence="5" id="KW-1185">Reference proteome</keyword>
<feature type="domain" description="Ig-like" evidence="3">
    <location>
        <begin position="328"/>
        <end position="440"/>
    </location>
</feature>
<feature type="signal peptide" evidence="2">
    <location>
        <begin position="1"/>
        <end position="18"/>
    </location>
</feature>
<dbReference type="PROSITE" id="PS00290">
    <property type="entry name" value="IG_MHC"/>
    <property type="match status" value="1"/>
</dbReference>
<dbReference type="AlphaFoldDB" id="A0A8C7A375"/>
<accession>A0A8C7A375</accession>
<evidence type="ECO:0000256" key="1">
    <source>
        <dbReference type="ARBA" id="ARBA00023319"/>
    </source>
</evidence>
<reference evidence="4" key="2">
    <citation type="submission" date="2025-09" db="UniProtKB">
        <authorList>
            <consortium name="Ensembl"/>
        </authorList>
    </citation>
    <scope>IDENTIFICATION</scope>
</reference>
<evidence type="ECO:0000259" key="3">
    <source>
        <dbReference type="PROSITE" id="PS50835"/>
    </source>
</evidence>
<dbReference type="Gene3D" id="2.60.40.10">
    <property type="entry name" value="Immunoglobulins"/>
    <property type="match status" value="3"/>
</dbReference>
<keyword evidence="1" id="KW-0393">Immunoglobulin domain</keyword>
<keyword evidence="2" id="KW-0732">Signal</keyword>
<dbReference type="InterPro" id="IPR013783">
    <property type="entry name" value="Ig-like_fold"/>
</dbReference>
<dbReference type="FunFam" id="2.60.40.10:FF:000463">
    <property type="entry name" value="Immunoglobulin heavy constant gamma 1"/>
    <property type="match status" value="1"/>
</dbReference>
<proteinExistence type="predicted"/>
<feature type="chain" id="PRO_5034079361" description="Ig-like domain-containing protein" evidence="2">
    <location>
        <begin position="19"/>
        <end position="451"/>
    </location>
</feature>
<evidence type="ECO:0000256" key="2">
    <source>
        <dbReference type="SAM" id="SignalP"/>
    </source>
</evidence>
<reference evidence="4" key="1">
    <citation type="submission" date="2025-08" db="UniProtKB">
        <authorList>
            <consortium name="Ensembl"/>
        </authorList>
    </citation>
    <scope>IDENTIFICATION</scope>
</reference>
<dbReference type="Proteomes" id="UP000694420">
    <property type="component" value="Unplaced"/>
</dbReference>
<dbReference type="PROSITE" id="PS50835">
    <property type="entry name" value="IG_LIKE"/>
    <property type="match status" value="3"/>
</dbReference>
<dbReference type="Ensembl" id="ENSNPET00000020055.1">
    <property type="protein sequence ID" value="ENSNPEP00000019553.1"/>
    <property type="gene ID" value="ENSNPEG00000014558.1"/>
</dbReference>
<dbReference type="SUPFAM" id="SSF48726">
    <property type="entry name" value="Immunoglobulin"/>
    <property type="match status" value="3"/>
</dbReference>
<dbReference type="InterPro" id="IPR036179">
    <property type="entry name" value="Ig-like_dom_sf"/>
</dbReference>
<sequence length="451" mass="48236">MFLPQDLLLVFFKMAALSSPDLPQNGRPGVFSWWPPWCPPEVNGPHWVPQISPHIPAPGSSGGPHSVPPTSLVLPMFPPQDLLPMVPMVSPQCHRFSPRSRPKIFSRWPPWCPPNVPGCPLAPVPAVSAHAPAVYPLTPCSCAGDNVTVACSAAGFFPEPLEVTWASAPPSAVATFPAAWAPDTFYQLVSSLTTTAANGQAGGVACTVRHPATDTTQPFPCSPLDVCPVPTMVTILVHDDGEDSEEVQLVCVTEGLAEQAQVQWLQNREPLEAQDEAFCGRCSDGRSLQWSRVSIGRRSWEQGVEVTCRVSSAGLEEPIEESIRNTCPGQEVYVFPPAAEELAREEAATLTCLVTSFRPKDVLVTWTQGGQPVPSGSYQVFGPEEDAGGYTVYSALRTSAAAWQRGDAFACVVAHEGLPMTFVHKGLDKSAGKATAVNVSVVLADADVTCY</sequence>
<dbReference type="SMART" id="SM00407">
    <property type="entry name" value="IGc1"/>
    <property type="match status" value="3"/>
</dbReference>
<name>A0A8C7A375_NOTPE</name>
<feature type="domain" description="Ig-like" evidence="3">
    <location>
        <begin position="132"/>
        <end position="222"/>
    </location>
</feature>
<dbReference type="CDD" id="cd05768">
    <property type="entry name" value="IgC1_CH3_IgAGD_CH4_IgAEM"/>
    <property type="match status" value="1"/>
</dbReference>
<evidence type="ECO:0000313" key="4">
    <source>
        <dbReference type="Ensembl" id="ENSNPEP00000019553.1"/>
    </source>
</evidence>
<dbReference type="InterPro" id="IPR003006">
    <property type="entry name" value="Ig/MHC_CS"/>
</dbReference>
<feature type="domain" description="Ig-like" evidence="3">
    <location>
        <begin position="230"/>
        <end position="324"/>
    </location>
</feature>
<protein>
    <recommendedName>
        <fullName evidence="3">Ig-like domain-containing protein</fullName>
    </recommendedName>
</protein>
<evidence type="ECO:0000313" key="5">
    <source>
        <dbReference type="Proteomes" id="UP000694420"/>
    </source>
</evidence>
<dbReference type="PANTHER" id="PTHR23411">
    <property type="entry name" value="TAPASIN"/>
    <property type="match status" value="1"/>
</dbReference>
<dbReference type="Pfam" id="PF07654">
    <property type="entry name" value="C1-set"/>
    <property type="match status" value="3"/>
</dbReference>